<feature type="transmembrane region" description="Helical" evidence="5">
    <location>
        <begin position="402"/>
        <end position="424"/>
    </location>
</feature>
<evidence type="ECO:0000259" key="6">
    <source>
        <dbReference type="Pfam" id="PF00324"/>
    </source>
</evidence>
<feature type="transmembrane region" description="Helical" evidence="5">
    <location>
        <begin position="86"/>
        <end position="114"/>
    </location>
</feature>
<protein>
    <submittedName>
        <fullName evidence="7">APC family permease</fullName>
    </submittedName>
</protein>
<dbReference type="RefSeq" id="WP_227308114.1">
    <property type="nucleotide sequence ID" value="NZ_JAESVA010000004.1"/>
</dbReference>
<accession>A0A963Z242</accession>
<dbReference type="PIRSF" id="PIRSF006060">
    <property type="entry name" value="AA_transporter"/>
    <property type="match status" value="1"/>
</dbReference>
<feature type="transmembrane region" description="Helical" evidence="5">
    <location>
        <begin position="120"/>
        <end position="142"/>
    </location>
</feature>
<sequence length="471" mass="49873">MAELRKNAISLFGAIAATCAFMGPATSVYFNTGLGIQNAGNAIGFALILAMVATFFIAFVIAQFAKQIPTAGFAYTFAVRGLGPKVGFVTGWLLVGGYAMLAPMLLAAIGYFLAQFLAQITGISLSWAVYSVIVAALILFLACRGIGVSVKVAIVMLLVEIVVMMLFFLTVLIHGGGQGIALTTFNPASAPASGSLNGIGTAVLWFILMFVGFESAATMGEETRDPKHNIPRALMLCVGGIGIFYLVSALAAVTGYGPSHVKDVLGAINKGGNPWDPLFHAFWGHGAGIVVQLVVLNSIFANLLAGFNSVIRILYAMGRERVLPPVLGEVSGRQVPAKAAVLYMALSLALTLILGFTWDPMTVYGWAGTVLGLAIVLVYIVICASLFAFYRRRGAEFSWIKHALVPLIATLLLLLPLKGVLMSTLPVGGGTAPMTAVPYVVGIWIVFGVLYSLWLARFRKSVMTGMGRAFE</sequence>
<evidence type="ECO:0000256" key="4">
    <source>
        <dbReference type="ARBA" id="ARBA00023136"/>
    </source>
</evidence>
<keyword evidence="2 5" id="KW-0812">Transmembrane</keyword>
<feature type="transmembrane region" description="Helical" evidence="5">
    <location>
        <begin position="340"/>
        <end position="358"/>
    </location>
</feature>
<feature type="domain" description="Amino acid permease/ SLC12A" evidence="6">
    <location>
        <begin position="26"/>
        <end position="415"/>
    </location>
</feature>
<feature type="transmembrane region" description="Helical" evidence="5">
    <location>
        <begin position="194"/>
        <end position="213"/>
    </location>
</feature>
<feature type="transmembrane region" description="Helical" evidence="5">
    <location>
        <begin position="233"/>
        <end position="256"/>
    </location>
</feature>
<keyword evidence="8" id="KW-1185">Reference proteome</keyword>
<organism evidence="7 8">
    <name type="scientific">Acidisoma cellulosilyticum</name>
    <dbReference type="NCBI Taxonomy" id="2802395"/>
    <lineage>
        <taxon>Bacteria</taxon>
        <taxon>Pseudomonadati</taxon>
        <taxon>Pseudomonadota</taxon>
        <taxon>Alphaproteobacteria</taxon>
        <taxon>Acetobacterales</taxon>
        <taxon>Acidocellaceae</taxon>
        <taxon>Acidisoma</taxon>
    </lineage>
</organism>
<evidence type="ECO:0000313" key="8">
    <source>
        <dbReference type="Proteomes" id="UP000721844"/>
    </source>
</evidence>
<dbReference type="PANTHER" id="PTHR42770">
    <property type="entry name" value="AMINO ACID TRANSPORTER-RELATED"/>
    <property type="match status" value="1"/>
</dbReference>
<dbReference type="GO" id="GO:0016020">
    <property type="term" value="C:membrane"/>
    <property type="evidence" value="ECO:0007669"/>
    <property type="project" value="UniProtKB-SubCell"/>
</dbReference>
<dbReference type="EMBL" id="JAESVA010000004">
    <property type="protein sequence ID" value="MCB8881443.1"/>
    <property type="molecule type" value="Genomic_DNA"/>
</dbReference>
<name>A0A963Z242_9PROT</name>
<dbReference type="GO" id="GO:0055085">
    <property type="term" value="P:transmembrane transport"/>
    <property type="evidence" value="ECO:0007669"/>
    <property type="project" value="InterPro"/>
</dbReference>
<dbReference type="Proteomes" id="UP000721844">
    <property type="component" value="Unassembled WGS sequence"/>
</dbReference>
<dbReference type="Gene3D" id="1.20.1740.10">
    <property type="entry name" value="Amino acid/polyamine transporter I"/>
    <property type="match status" value="1"/>
</dbReference>
<comment type="caution">
    <text evidence="7">The sequence shown here is derived from an EMBL/GenBank/DDBJ whole genome shotgun (WGS) entry which is preliminary data.</text>
</comment>
<feature type="transmembrane region" description="Helical" evidence="5">
    <location>
        <begin position="282"/>
        <end position="311"/>
    </location>
</feature>
<evidence type="ECO:0000256" key="2">
    <source>
        <dbReference type="ARBA" id="ARBA00022692"/>
    </source>
</evidence>
<dbReference type="AlphaFoldDB" id="A0A963Z242"/>
<evidence type="ECO:0000256" key="5">
    <source>
        <dbReference type="SAM" id="Phobius"/>
    </source>
</evidence>
<feature type="transmembrane region" description="Helical" evidence="5">
    <location>
        <begin position="436"/>
        <end position="456"/>
    </location>
</feature>
<dbReference type="Pfam" id="PF00324">
    <property type="entry name" value="AA_permease"/>
    <property type="match status" value="1"/>
</dbReference>
<keyword evidence="4 5" id="KW-0472">Membrane</keyword>
<reference evidence="7 8" key="1">
    <citation type="journal article" date="2021" name="Microorganisms">
        <title>Acidisoma silvae sp. nov. and Acidisomacellulosilytica sp. nov., Two Acidophilic Bacteria Isolated from Decaying Wood, Hydrolyzing Cellulose and Producing Poly-3-hydroxybutyrate.</title>
        <authorList>
            <person name="Mieszkin S."/>
            <person name="Pouder E."/>
            <person name="Uroz S."/>
            <person name="Simon-Colin C."/>
            <person name="Alain K."/>
        </authorList>
    </citation>
    <scope>NUCLEOTIDE SEQUENCE [LARGE SCALE GENOMIC DNA]</scope>
    <source>
        <strain evidence="7 8">HW T5.17</strain>
    </source>
</reference>
<dbReference type="PANTHER" id="PTHR42770:SF16">
    <property type="entry name" value="AMINO ACID PERMEASE"/>
    <property type="match status" value="1"/>
</dbReference>
<comment type="subcellular location">
    <subcellularLocation>
        <location evidence="1">Membrane</location>
        <topology evidence="1">Multi-pass membrane protein</topology>
    </subcellularLocation>
</comment>
<proteinExistence type="predicted"/>
<feature type="transmembrane region" description="Helical" evidence="5">
    <location>
        <begin position="364"/>
        <end position="390"/>
    </location>
</feature>
<feature type="transmembrane region" description="Helical" evidence="5">
    <location>
        <begin position="43"/>
        <end position="65"/>
    </location>
</feature>
<dbReference type="InterPro" id="IPR050367">
    <property type="entry name" value="APC_superfamily"/>
</dbReference>
<gene>
    <name evidence="7" type="ORF">ACELLULO517_14430</name>
</gene>
<evidence type="ECO:0000313" key="7">
    <source>
        <dbReference type="EMBL" id="MCB8881443.1"/>
    </source>
</evidence>
<feature type="transmembrane region" description="Helical" evidence="5">
    <location>
        <begin position="154"/>
        <end position="174"/>
    </location>
</feature>
<evidence type="ECO:0000256" key="3">
    <source>
        <dbReference type="ARBA" id="ARBA00022989"/>
    </source>
</evidence>
<evidence type="ECO:0000256" key="1">
    <source>
        <dbReference type="ARBA" id="ARBA00004141"/>
    </source>
</evidence>
<dbReference type="InterPro" id="IPR004841">
    <property type="entry name" value="AA-permease/SLC12A_dom"/>
</dbReference>
<keyword evidence="3 5" id="KW-1133">Transmembrane helix</keyword>